<dbReference type="Pfam" id="PF03088">
    <property type="entry name" value="Str_synth"/>
    <property type="match status" value="1"/>
</dbReference>
<gene>
    <name evidence="8" type="primary">LOC113790969</name>
</gene>
<evidence type="ECO:0000259" key="6">
    <source>
        <dbReference type="Pfam" id="PF08450"/>
    </source>
</evidence>
<evidence type="ECO:0000313" key="8">
    <source>
        <dbReference type="RefSeq" id="XP_027196479.1"/>
    </source>
</evidence>
<keyword evidence="4" id="KW-0472">Membrane</keyword>
<dbReference type="AlphaFoldDB" id="A0A6P6XX43"/>
<evidence type="ECO:0000256" key="1">
    <source>
        <dbReference type="ARBA" id="ARBA00009191"/>
    </source>
</evidence>
<dbReference type="RefSeq" id="XP_027196479.1">
    <property type="nucleotide sequence ID" value="XM_027340678.1"/>
</dbReference>
<keyword evidence="4" id="KW-1133">Transmembrane helix</keyword>
<organism evidence="7 8">
    <name type="scientific">Dermatophagoides pteronyssinus</name>
    <name type="common">European house dust mite</name>
    <dbReference type="NCBI Taxonomy" id="6956"/>
    <lineage>
        <taxon>Eukaryota</taxon>
        <taxon>Metazoa</taxon>
        <taxon>Ecdysozoa</taxon>
        <taxon>Arthropoda</taxon>
        <taxon>Chelicerata</taxon>
        <taxon>Arachnida</taxon>
        <taxon>Acari</taxon>
        <taxon>Acariformes</taxon>
        <taxon>Sarcoptiformes</taxon>
        <taxon>Astigmata</taxon>
        <taxon>Psoroptidia</taxon>
        <taxon>Analgoidea</taxon>
        <taxon>Pyroglyphidae</taxon>
        <taxon>Dermatophagoidinae</taxon>
        <taxon>Dermatophagoides</taxon>
    </lineage>
</organism>
<evidence type="ECO:0000256" key="4">
    <source>
        <dbReference type="SAM" id="Phobius"/>
    </source>
</evidence>
<dbReference type="InParanoid" id="A0A6P6XX43"/>
<keyword evidence="2" id="KW-0597">Phosphoprotein</keyword>
<evidence type="ECO:0000256" key="2">
    <source>
        <dbReference type="ARBA" id="ARBA00022553"/>
    </source>
</evidence>
<dbReference type="InterPro" id="IPR018119">
    <property type="entry name" value="Strictosidine_synth_cons-reg"/>
</dbReference>
<dbReference type="Gene3D" id="2.120.10.30">
    <property type="entry name" value="TolB, C-terminal domain"/>
    <property type="match status" value="2"/>
</dbReference>
<dbReference type="PANTHER" id="PTHR10426:SF88">
    <property type="entry name" value="ADIPOCYTE PLASMA MEMBRANE-ASSOCIATED PROTEIN HEMOMUCIN-RELATED"/>
    <property type="match status" value="1"/>
</dbReference>
<feature type="transmembrane region" description="Helical" evidence="4">
    <location>
        <begin position="6"/>
        <end position="26"/>
    </location>
</feature>
<evidence type="ECO:0000259" key="5">
    <source>
        <dbReference type="Pfam" id="PF03088"/>
    </source>
</evidence>
<dbReference type="InterPro" id="IPR011042">
    <property type="entry name" value="6-blade_b-propeller_TolB-like"/>
</dbReference>
<name>A0A6P6XX43_DERPT</name>
<dbReference type="GO" id="GO:0012505">
    <property type="term" value="C:endomembrane system"/>
    <property type="evidence" value="ECO:0007669"/>
    <property type="project" value="TreeGrafter"/>
</dbReference>
<sequence>MLKNCPTIVFIIIIPWILLIIATAIIPDTELLFGFDILAKTYDVKLPESFNGPLLANRWLSLADHLYVDEIRGPESFATWNADGRIIQLLSNHYRTITYLNPENLSQKECRKNYQSASGYCSRPLGIRFSTKGQLYAVDPYHGIFEINIENGHYQLVMNISEHRLSDGTIPKFLDDLVLIEKNDTIIIYMTDASQKWLLHDVYFTVGEMDQTGRLLSFNLKTKQLQIELDNLAFPNGLILNDNGTTILINEFNKRRILRYRLDRPGHYDILIDGLPGEPDNIKRSLNKNHETYWIGLFTGRNQYKPSFYLDIMARHPYLKRTYFRLIRLFGFLIETIANLLSLFFNDNDYLKQFGHNIRVANFMYPFVAEYGMAVEIDSNGRLIGSLHSPDGHTSQLSETTFDILFYTTVISIILGLLPDQFFNDFPIEPIQYDNEHFYKGLMGIEWNNHLVNKAKMLAIDQIHGPESLADLDDYIYTGVLGGRIIRINKQTKQIDEIVRFNRSKECQHEKLKAGNCGRFLGLREHGNDLYVVEANTGIYRVDLRKKELIHLSKNLIQENESAIINDLVFDPKHSEIVYITVSSSKWKLDRIAWSIIEHDQSGYVLAINLQTGQSHRIADGFALANGIEITVDEKYLLVCQTNNFSIAKIDLEMARKIFHSKQSPLKANQLELFGQRLPGEVDNIRLDKSTGDLLIGMFTVRPHSKVLRDYLSQWPFIRKSFARTAYVLYLLMDYIDTKVISVDTIKQLRDDLYTGHIVYKTLPKRDGAVIRLDSKTGQIKQIFGSDKFFGISEAIIDSKGDLYYGSFRNSFIGRISKNDHQN</sequence>
<dbReference type="PANTHER" id="PTHR10426">
    <property type="entry name" value="STRICTOSIDINE SYNTHASE-RELATED"/>
    <property type="match status" value="1"/>
</dbReference>
<keyword evidence="4" id="KW-0812">Transmembrane</keyword>
<feature type="domain" description="SMP-30/Gluconolactonase/LRE-like region" evidence="6">
    <location>
        <begin position="476"/>
        <end position="699"/>
    </location>
</feature>
<keyword evidence="3" id="KW-0325">Glycoprotein</keyword>
<reference evidence="8" key="1">
    <citation type="submission" date="2025-08" db="UniProtKB">
        <authorList>
            <consortium name="RefSeq"/>
        </authorList>
    </citation>
    <scope>IDENTIFICATION</scope>
    <source>
        <strain evidence="8">Airmid</strain>
    </source>
</reference>
<evidence type="ECO:0000256" key="3">
    <source>
        <dbReference type="ARBA" id="ARBA00023180"/>
    </source>
</evidence>
<dbReference type="InterPro" id="IPR013658">
    <property type="entry name" value="SGL"/>
</dbReference>
<dbReference type="Pfam" id="PF08450">
    <property type="entry name" value="SGL"/>
    <property type="match status" value="1"/>
</dbReference>
<proteinExistence type="inferred from homology"/>
<dbReference type="SUPFAM" id="SSF63829">
    <property type="entry name" value="Calcium-dependent phosphotriesterase"/>
    <property type="match status" value="2"/>
</dbReference>
<accession>A0A6P6XX43</accession>
<keyword evidence="7" id="KW-1185">Reference proteome</keyword>
<dbReference type="OMA" id="YYRGPHK"/>
<protein>
    <submittedName>
        <fullName evidence="8">Uncharacterized protein LOC113790969</fullName>
    </submittedName>
</protein>
<dbReference type="GO" id="GO:0016787">
    <property type="term" value="F:hydrolase activity"/>
    <property type="evidence" value="ECO:0007669"/>
    <property type="project" value="TreeGrafter"/>
</dbReference>
<feature type="domain" description="Strictosidine synthase conserved region" evidence="5">
    <location>
        <begin position="185"/>
        <end position="262"/>
    </location>
</feature>
<dbReference type="KEGG" id="dpte:113790969"/>
<dbReference type="Proteomes" id="UP000515146">
    <property type="component" value="Unplaced"/>
</dbReference>
<evidence type="ECO:0000313" key="7">
    <source>
        <dbReference type="Proteomes" id="UP000515146"/>
    </source>
</evidence>
<comment type="similarity">
    <text evidence="1">Belongs to the strictosidine synthase family.</text>
</comment>
<dbReference type="OrthoDB" id="5307922at2759"/>